<feature type="region of interest" description="Disordered" evidence="1">
    <location>
        <begin position="348"/>
        <end position="382"/>
    </location>
</feature>
<accession>A0A9W6U076</accession>
<protein>
    <submittedName>
        <fullName evidence="5">Unnamed protein product</fullName>
    </submittedName>
</protein>
<dbReference type="PANTHER" id="PTHR34737:SF2">
    <property type="entry name" value="EF-HAND DOMAIN-CONTAINING PROTEIN"/>
    <property type="match status" value="1"/>
</dbReference>
<evidence type="ECO:0000313" key="6">
    <source>
        <dbReference type="Proteomes" id="UP001165083"/>
    </source>
</evidence>
<organism evidence="5 6">
    <name type="scientific">Phytophthora lilii</name>
    <dbReference type="NCBI Taxonomy" id="2077276"/>
    <lineage>
        <taxon>Eukaryota</taxon>
        <taxon>Sar</taxon>
        <taxon>Stramenopiles</taxon>
        <taxon>Oomycota</taxon>
        <taxon>Peronosporomycetes</taxon>
        <taxon>Peronosporales</taxon>
        <taxon>Peronosporaceae</taxon>
        <taxon>Phytophthora</taxon>
    </lineage>
</organism>
<evidence type="ECO:0000256" key="1">
    <source>
        <dbReference type="SAM" id="MobiDB-lite"/>
    </source>
</evidence>
<keyword evidence="2" id="KW-0472">Membrane</keyword>
<dbReference type="InterPro" id="IPR057626">
    <property type="entry name" value="S-S_Temptin"/>
</dbReference>
<evidence type="ECO:0000259" key="4">
    <source>
        <dbReference type="Pfam" id="PF24784"/>
    </source>
</evidence>
<feature type="compositionally biased region" description="Basic and acidic residues" evidence="1">
    <location>
        <begin position="147"/>
        <end position="157"/>
    </location>
</feature>
<keyword evidence="2" id="KW-1133">Transmembrane helix</keyword>
<dbReference type="EMBL" id="BSXW01000446">
    <property type="protein sequence ID" value="GMF22612.1"/>
    <property type="molecule type" value="Genomic_DNA"/>
</dbReference>
<gene>
    <name evidence="5" type="ORF">Plil01_000904500</name>
</gene>
<dbReference type="PANTHER" id="PTHR34737">
    <property type="entry name" value="EF-HAND DOMAIN-CONTAINING PROTEIN"/>
    <property type="match status" value="1"/>
</dbReference>
<keyword evidence="6" id="KW-1185">Reference proteome</keyword>
<feature type="signal peptide" evidence="3">
    <location>
        <begin position="1"/>
        <end position="23"/>
    </location>
</feature>
<feature type="domain" description="Temptin Cys/Cys disulfide" evidence="4">
    <location>
        <begin position="202"/>
        <end position="294"/>
    </location>
</feature>
<evidence type="ECO:0000313" key="5">
    <source>
        <dbReference type="EMBL" id="GMF22612.1"/>
    </source>
</evidence>
<sequence>MGVLRASCALAAAAALGAGQTAAYKIFQEKLPNGGNVPGVMALGHDRPDSGGPNNDFGLDFIGAMFKWTKEFCEKDSDGDGQTNGQELGDPCCEFEHRVHEQVRWTEGVSHPGDAAFTSDPKLWEGIVCGAAEPAAAAQEAAEPEDAEQKTQEKTEQETQEETVQAVQKAEQDDASEQEAADMYAVVAAVAVFAAVTVPQTAGYSMYALRVPNGDKVPGVTALGHVDPVLAGPMNEFGMDMIDADFHWTKEFCMKDSDGDGQTNGQELGDPCCEFVYRKNAVVRWTEGVSHPGDASLKSDPKLWKGIVCEIAAEPANASATAGETKTEEAAKEAAAVETTTQAAAVQAETVTEDTEEPVKVSSQKTEGANETAEEEAEATAKDATGAAPALVSSSILSAVVVLGLLGFVVVRMRSRRSQWTLLPQQSRRTHVLLNELIILKGRVIAAFKLDAVSPAMTVDNQVLVHMKVSSETSSSRCWRSSSQSWSEDEQGTKMCDRWLYPTATVAPRRKLTQALGWRLPARKSPLLQRAVAKQQPVPSHSWSLRREELRDPIEIVDRMARRTSLAVAAASIMLGSSSSVTHCSIAVATRFTSTLHQASPSSTPRRCSSRRPCRTEHHPAVPSTRACSSTPKSTTVSATCPS</sequence>
<dbReference type="Proteomes" id="UP001165083">
    <property type="component" value="Unassembled WGS sequence"/>
</dbReference>
<dbReference type="Pfam" id="PF24784">
    <property type="entry name" value="Temptin_C"/>
    <property type="match status" value="2"/>
</dbReference>
<feature type="chain" id="PRO_5040885088" evidence="3">
    <location>
        <begin position="24"/>
        <end position="643"/>
    </location>
</feature>
<keyword evidence="3" id="KW-0732">Signal</keyword>
<feature type="region of interest" description="Disordered" evidence="1">
    <location>
        <begin position="134"/>
        <end position="175"/>
    </location>
</feature>
<dbReference type="AlphaFoldDB" id="A0A9W6U076"/>
<reference evidence="5" key="1">
    <citation type="submission" date="2023-04" db="EMBL/GenBank/DDBJ databases">
        <title>Phytophthora lilii NBRC 32176.</title>
        <authorList>
            <person name="Ichikawa N."/>
            <person name="Sato H."/>
            <person name="Tonouchi N."/>
        </authorList>
    </citation>
    <scope>NUCLEOTIDE SEQUENCE</scope>
    <source>
        <strain evidence="5">NBRC 32176</strain>
    </source>
</reference>
<evidence type="ECO:0000256" key="3">
    <source>
        <dbReference type="SAM" id="SignalP"/>
    </source>
</evidence>
<name>A0A9W6U076_9STRA</name>
<dbReference type="OrthoDB" id="129121at2759"/>
<feature type="transmembrane region" description="Helical" evidence="2">
    <location>
        <begin position="390"/>
        <end position="411"/>
    </location>
</feature>
<feature type="compositionally biased region" description="Polar residues" evidence="1">
    <location>
        <begin position="626"/>
        <end position="643"/>
    </location>
</feature>
<feature type="region of interest" description="Disordered" evidence="1">
    <location>
        <begin position="597"/>
        <end position="643"/>
    </location>
</feature>
<keyword evidence="2" id="KW-0812">Transmembrane</keyword>
<dbReference type="InterPro" id="IPR055313">
    <property type="entry name" value="Temptin-like"/>
</dbReference>
<proteinExistence type="predicted"/>
<feature type="domain" description="Temptin Cys/Cys disulfide" evidence="4">
    <location>
        <begin position="22"/>
        <end position="114"/>
    </location>
</feature>
<evidence type="ECO:0000256" key="2">
    <source>
        <dbReference type="SAM" id="Phobius"/>
    </source>
</evidence>
<comment type="caution">
    <text evidence="5">The sequence shown here is derived from an EMBL/GenBank/DDBJ whole genome shotgun (WGS) entry which is preliminary data.</text>
</comment>